<dbReference type="InterPro" id="IPR029063">
    <property type="entry name" value="SAM-dependent_MTases_sf"/>
</dbReference>
<reference evidence="4 5" key="1">
    <citation type="submission" date="2019-03" db="EMBL/GenBank/DDBJ databases">
        <authorList>
            <person name="Kim M.K.M."/>
        </authorList>
    </citation>
    <scope>NUCLEOTIDE SEQUENCE [LARGE SCALE GENOMIC DNA]</scope>
    <source>
        <strain evidence="4 5">17J68-15</strain>
    </source>
</reference>
<dbReference type="PROSITE" id="PS51682">
    <property type="entry name" value="SAM_OMT_I"/>
    <property type="match status" value="1"/>
</dbReference>
<dbReference type="InterPro" id="IPR002935">
    <property type="entry name" value="SAM_O-MeTrfase"/>
</dbReference>
<dbReference type="SUPFAM" id="SSF53335">
    <property type="entry name" value="S-adenosyl-L-methionine-dependent methyltransferases"/>
    <property type="match status" value="1"/>
</dbReference>
<evidence type="ECO:0000256" key="2">
    <source>
        <dbReference type="ARBA" id="ARBA00022679"/>
    </source>
</evidence>
<dbReference type="InterPro" id="IPR050362">
    <property type="entry name" value="Cation-dep_OMT"/>
</dbReference>
<keyword evidence="1 4" id="KW-0489">Methyltransferase</keyword>
<keyword evidence="3" id="KW-0949">S-adenosyl-L-methionine</keyword>
<dbReference type="RefSeq" id="WP_131851152.1">
    <property type="nucleotide sequence ID" value="NZ_SKFH01000005.1"/>
</dbReference>
<gene>
    <name evidence="4" type="ORF">E0486_05550</name>
</gene>
<dbReference type="Proteomes" id="UP000295164">
    <property type="component" value="Unassembled WGS sequence"/>
</dbReference>
<accession>A0A4R4E480</accession>
<dbReference type="CDD" id="cd02440">
    <property type="entry name" value="AdoMet_MTases"/>
    <property type="match status" value="1"/>
</dbReference>
<dbReference type="AlphaFoldDB" id="A0A4R4E480"/>
<dbReference type="GO" id="GO:0032259">
    <property type="term" value="P:methylation"/>
    <property type="evidence" value="ECO:0007669"/>
    <property type="project" value="UniProtKB-KW"/>
</dbReference>
<dbReference type="EMBL" id="SKFH01000005">
    <property type="protein sequence ID" value="TCZ73747.1"/>
    <property type="molecule type" value="Genomic_DNA"/>
</dbReference>
<evidence type="ECO:0000313" key="5">
    <source>
        <dbReference type="Proteomes" id="UP000295164"/>
    </source>
</evidence>
<keyword evidence="5" id="KW-1185">Reference proteome</keyword>
<dbReference type="Gene3D" id="3.40.50.150">
    <property type="entry name" value="Vaccinia Virus protein VP39"/>
    <property type="match status" value="1"/>
</dbReference>
<dbReference type="PANTHER" id="PTHR10509:SF14">
    <property type="entry name" value="CAFFEOYL-COA O-METHYLTRANSFERASE 3-RELATED"/>
    <property type="match status" value="1"/>
</dbReference>
<evidence type="ECO:0000313" key="4">
    <source>
        <dbReference type="EMBL" id="TCZ73747.1"/>
    </source>
</evidence>
<dbReference type="PANTHER" id="PTHR10509">
    <property type="entry name" value="O-METHYLTRANSFERASE-RELATED"/>
    <property type="match status" value="1"/>
</dbReference>
<comment type="caution">
    <text evidence="4">The sequence shown here is derived from an EMBL/GenBank/DDBJ whole genome shotgun (WGS) entry which is preliminary data.</text>
</comment>
<dbReference type="GO" id="GO:0008757">
    <property type="term" value="F:S-adenosylmethionine-dependent methyltransferase activity"/>
    <property type="evidence" value="ECO:0007669"/>
    <property type="project" value="TreeGrafter"/>
</dbReference>
<organism evidence="4 5">
    <name type="scientific">Flaviaesturariibacter aridisoli</name>
    <dbReference type="NCBI Taxonomy" id="2545761"/>
    <lineage>
        <taxon>Bacteria</taxon>
        <taxon>Pseudomonadati</taxon>
        <taxon>Bacteroidota</taxon>
        <taxon>Chitinophagia</taxon>
        <taxon>Chitinophagales</taxon>
        <taxon>Chitinophagaceae</taxon>
        <taxon>Flaviaestuariibacter</taxon>
    </lineage>
</organism>
<evidence type="ECO:0000256" key="3">
    <source>
        <dbReference type="ARBA" id="ARBA00022691"/>
    </source>
</evidence>
<sequence length="217" mass="24561">MKDDINYEKAHDYAERYTSPDDAVLEEIAAYTEANHPHAHMLSGHLQGRFLAMMSKLLRPRRILEIGTFTGYSALCLAEGLTEDGELHTVELRADDAATAQQFFEKKSVKNIRLHIGEALEIIGGLEETWDLVFIDADKVSYTAYFNAVLPKLRPGGVIFADNVLFHGQVLADEIRGKNARAIQKFNDFVRDCPDVERVLLPIRDGLFLLRKKDSRE</sequence>
<dbReference type="GO" id="GO:0008171">
    <property type="term" value="F:O-methyltransferase activity"/>
    <property type="evidence" value="ECO:0007669"/>
    <property type="project" value="InterPro"/>
</dbReference>
<name>A0A4R4E480_9BACT</name>
<dbReference type="Pfam" id="PF01596">
    <property type="entry name" value="Methyltransf_3"/>
    <property type="match status" value="1"/>
</dbReference>
<keyword evidence="2 4" id="KW-0808">Transferase</keyword>
<dbReference type="OrthoDB" id="9799672at2"/>
<evidence type="ECO:0000256" key="1">
    <source>
        <dbReference type="ARBA" id="ARBA00022603"/>
    </source>
</evidence>
<protein>
    <submittedName>
        <fullName evidence="4">O-methyltransferase</fullName>
    </submittedName>
</protein>
<proteinExistence type="predicted"/>